<dbReference type="CDD" id="cd17316">
    <property type="entry name" value="MFS_SV2_like"/>
    <property type="match status" value="1"/>
</dbReference>
<dbReference type="PANTHER" id="PTHR23511:SF5">
    <property type="entry name" value="MAJOR FACILITATOR-TYPE TRANSPORTER HXNZ-RELATED"/>
    <property type="match status" value="1"/>
</dbReference>
<feature type="domain" description="Major facilitator superfamily (MFS) profile" evidence="8">
    <location>
        <begin position="81"/>
        <end position="543"/>
    </location>
</feature>
<feature type="transmembrane region" description="Helical" evidence="7">
    <location>
        <begin position="81"/>
        <end position="100"/>
    </location>
</feature>
<dbReference type="SUPFAM" id="SSF103473">
    <property type="entry name" value="MFS general substrate transporter"/>
    <property type="match status" value="1"/>
</dbReference>
<evidence type="ECO:0000313" key="9">
    <source>
        <dbReference type="EMBL" id="KAF2670478.1"/>
    </source>
</evidence>
<reference evidence="9" key="1">
    <citation type="journal article" date="2020" name="Stud. Mycol.">
        <title>101 Dothideomycetes genomes: a test case for predicting lifestyles and emergence of pathogens.</title>
        <authorList>
            <person name="Haridas S."/>
            <person name="Albert R."/>
            <person name="Binder M."/>
            <person name="Bloem J."/>
            <person name="Labutti K."/>
            <person name="Salamov A."/>
            <person name="Andreopoulos B."/>
            <person name="Baker S."/>
            <person name="Barry K."/>
            <person name="Bills G."/>
            <person name="Bluhm B."/>
            <person name="Cannon C."/>
            <person name="Castanera R."/>
            <person name="Culley D."/>
            <person name="Daum C."/>
            <person name="Ezra D."/>
            <person name="Gonzalez J."/>
            <person name="Henrissat B."/>
            <person name="Kuo A."/>
            <person name="Liang C."/>
            <person name="Lipzen A."/>
            <person name="Lutzoni F."/>
            <person name="Magnuson J."/>
            <person name="Mondo S."/>
            <person name="Nolan M."/>
            <person name="Ohm R."/>
            <person name="Pangilinan J."/>
            <person name="Park H.-J."/>
            <person name="Ramirez L."/>
            <person name="Alfaro M."/>
            <person name="Sun H."/>
            <person name="Tritt A."/>
            <person name="Yoshinaga Y."/>
            <person name="Zwiers L.-H."/>
            <person name="Turgeon B."/>
            <person name="Goodwin S."/>
            <person name="Spatafora J."/>
            <person name="Crous P."/>
            <person name="Grigoriev I."/>
        </authorList>
    </citation>
    <scope>NUCLEOTIDE SEQUENCE</scope>
    <source>
        <strain evidence="9">CBS 115976</strain>
    </source>
</reference>
<feature type="region of interest" description="Disordered" evidence="6">
    <location>
        <begin position="1"/>
        <end position="32"/>
    </location>
</feature>
<dbReference type="GO" id="GO:0016020">
    <property type="term" value="C:membrane"/>
    <property type="evidence" value="ECO:0007669"/>
    <property type="project" value="UniProtKB-SubCell"/>
</dbReference>
<comment type="subcellular location">
    <subcellularLocation>
        <location evidence="1">Membrane</location>
        <topology evidence="1">Multi-pass membrane protein</topology>
    </subcellularLocation>
</comment>
<dbReference type="Pfam" id="PF07690">
    <property type="entry name" value="MFS_1"/>
    <property type="match status" value="1"/>
</dbReference>
<evidence type="ECO:0000256" key="6">
    <source>
        <dbReference type="SAM" id="MobiDB-lite"/>
    </source>
</evidence>
<evidence type="ECO:0000259" key="8">
    <source>
        <dbReference type="PROSITE" id="PS50850"/>
    </source>
</evidence>
<keyword evidence="5 7" id="KW-0472">Membrane</keyword>
<keyword evidence="4 7" id="KW-1133">Transmembrane helix</keyword>
<protein>
    <submittedName>
        <fullName evidence="9">MFS general substrate transporter</fullName>
    </submittedName>
</protein>
<evidence type="ECO:0000313" key="10">
    <source>
        <dbReference type="Proteomes" id="UP000799302"/>
    </source>
</evidence>
<dbReference type="PROSITE" id="PS50850">
    <property type="entry name" value="MFS"/>
    <property type="match status" value="1"/>
</dbReference>
<feature type="transmembrane region" description="Helical" evidence="7">
    <location>
        <begin position="521"/>
        <end position="540"/>
    </location>
</feature>
<dbReference type="InterPro" id="IPR020846">
    <property type="entry name" value="MFS_dom"/>
</dbReference>
<keyword evidence="3 7" id="KW-0812">Transmembrane</keyword>
<feature type="transmembrane region" description="Helical" evidence="7">
    <location>
        <begin position="361"/>
        <end position="381"/>
    </location>
</feature>
<name>A0A6A6UHA8_9PEZI</name>
<evidence type="ECO:0000256" key="7">
    <source>
        <dbReference type="SAM" id="Phobius"/>
    </source>
</evidence>
<proteinExistence type="predicted"/>
<feature type="transmembrane region" description="Helical" evidence="7">
    <location>
        <begin position="120"/>
        <end position="139"/>
    </location>
</feature>
<feature type="transmembrane region" description="Helical" evidence="7">
    <location>
        <begin position="432"/>
        <end position="449"/>
    </location>
</feature>
<organism evidence="9 10">
    <name type="scientific">Microthyrium microscopicum</name>
    <dbReference type="NCBI Taxonomy" id="703497"/>
    <lineage>
        <taxon>Eukaryota</taxon>
        <taxon>Fungi</taxon>
        <taxon>Dikarya</taxon>
        <taxon>Ascomycota</taxon>
        <taxon>Pezizomycotina</taxon>
        <taxon>Dothideomycetes</taxon>
        <taxon>Dothideomycetes incertae sedis</taxon>
        <taxon>Microthyriales</taxon>
        <taxon>Microthyriaceae</taxon>
        <taxon>Microthyrium</taxon>
    </lineage>
</organism>
<dbReference type="PANTHER" id="PTHR23511">
    <property type="entry name" value="SYNAPTIC VESICLE GLYCOPROTEIN 2"/>
    <property type="match status" value="1"/>
</dbReference>
<feature type="compositionally biased region" description="Acidic residues" evidence="6">
    <location>
        <begin position="22"/>
        <end position="31"/>
    </location>
</feature>
<dbReference type="Proteomes" id="UP000799302">
    <property type="component" value="Unassembled WGS sequence"/>
</dbReference>
<dbReference type="AlphaFoldDB" id="A0A6A6UHA8"/>
<dbReference type="EMBL" id="MU004234">
    <property type="protein sequence ID" value="KAF2670478.1"/>
    <property type="molecule type" value="Genomic_DNA"/>
</dbReference>
<keyword evidence="2" id="KW-0813">Transport</keyword>
<evidence type="ECO:0000256" key="2">
    <source>
        <dbReference type="ARBA" id="ARBA00022448"/>
    </source>
</evidence>
<accession>A0A6A6UHA8</accession>
<evidence type="ECO:0000256" key="1">
    <source>
        <dbReference type="ARBA" id="ARBA00004141"/>
    </source>
</evidence>
<sequence>MRASQEDEEARQPLNGDRDDYGDANFEEDDAPLLPDSDVLVEQLRNELEHDLMGADLYERQSKIINRAIQDIGMGKYQWELFILCGFGWFADNLTFFQGLSLSLPSLQTEFGLSETSVRYTTMILYVGMGFGSVAWGFLSDTLGRRITFNTTLFITGFFGVLISFGPTWATTALLFALMGFGVGGNLPVDGALFLEFLPMADNKLLTLLSAWWPFGQLTAAIIAWYFIPRYSCAANLSPCFATGGQQPCCESKDNRGWRYFIAVLGLFTLFMFVCRFFLFNLLESPKYLLSRNRQSEAIEVVQRIARYNGGKTWLDEKTLHQLAGEDSALPGLNMSKKTGKFSVDKVGALFDGWKLGITTALIWVIWLTVGWAYPLFNAFLPQYLEHNGKAGDLNPTDVVYTNFLITAVAGVPGSFIAAYTVDQPRFGRKGTMAISTLVTGFSLFLFTLSGYPPWQTFAACIQSLFSNVMYGVIYAYTPEVFPAPVRGTGSGIASLLNRLAGLSAPMIAAQTGKINPSAPILAAGGLYLVSFVAMCLLPIETRGMQSL</sequence>
<dbReference type="GO" id="GO:0022857">
    <property type="term" value="F:transmembrane transporter activity"/>
    <property type="evidence" value="ECO:0007669"/>
    <property type="project" value="InterPro"/>
</dbReference>
<dbReference type="InterPro" id="IPR036259">
    <property type="entry name" value="MFS_trans_sf"/>
</dbReference>
<evidence type="ECO:0000256" key="3">
    <source>
        <dbReference type="ARBA" id="ARBA00022692"/>
    </source>
</evidence>
<feature type="transmembrane region" description="Helical" evidence="7">
    <location>
        <begin position="260"/>
        <end position="283"/>
    </location>
</feature>
<feature type="transmembrane region" description="Helical" evidence="7">
    <location>
        <begin position="205"/>
        <end position="228"/>
    </location>
</feature>
<feature type="transmembrane region" description="Helical" evidence="7">
    <location>
        <begin position="455"/>
        <end position="477"/>
    </location>
</feature>
<dbReference type="InterPro" id="IPR011701">
    <property type="entry name" value="MFS"/>
</dbReference>
<dbReference type="OrthoDB" id="4139357at2759"/>
<evidence type="ECO:0000256" key="5">
    <source>
        <dbReference type="ARBA" id="ARBA00023136"/>
    </source>
</evidence>
<dbReference type="Gene3D" id="1.20.1250.20">
    <property type="entry name" value="MFS general substrate transporter like domains"/>
    <property type="match status" value="1"/>
</dbReference>
<gene>
    <name evidence="9" type="ORF">BT63DRAFT_470145</name>
</gene>
<feature type="transmembrane region" description="Helical" evidence="7">
    <location>
        <begin position="151"/>
        <end position="170"/>
    </location>
</feature>
<evidence type="ECO:0000256" key="4">
    <source>
        <dbReference type="ARBA" id="ARBA00022989"/>
    </source>
</evidence>
<keyword evidence="10" id="KW-1185">Reference proteome</keyword>
<feature type="transmembrane region" description="Helical" evidence="7">
    <location>
        <begin position="401"/>
        <end position="420"/>
    </location>
</feature>